<evidence type="ECO:0000313" key="2">
    <source>
        <dbReference type="EMBL" id="GAA3533050.1"/>
    </source>
</evidence>
<name>A0ABP6VCA4_9PSEU</name>
<feature type="region of interest" description="Disordered" evidence="1">
    <location>
        <begin position="1"/>
        <end position="64"/>
    </location>
</feature>
<dbReference type="Proteomes" id="UP001500689">
    <property type="component" value="Unassembled WGS sequence"/>
</dbReference>
<protein>
    <submittedName>
        <fullName evidence="2">Uncharacterized protein</fullName>
    </submittedName>
</protein>
<proteinExistence type="predicted"/>
<comment type="caution">
    <text evidence="2">The sequence shown here is derived from an EMBL/GenBank/DDBJ whole genome shotgun (WGS) entry which is preliminary data.</text>
</comment>
<dbReference type="EMBL" id="BAAAZN010000002">
    <property type="protein sequence ID" value="GAA3533050.1"/>
    <property type="molecule type" value="Genomic_DNA"/>
</dbReference>
<gene>
    <name evidence="2" type="ORF">GCM10022222_15530</name>
</gene>
<evidence type="ECO:0000313" key="3">
    <source>
        <dbReference type="Proteomes" id="UP001500689"/>
    </source>
</evidence>
<reference evidence="3" key="1">
    <citation type="journal article" date="2019" name="Int. J. Syst. Evol. Microbiol.">
        <title>The Global Catalogue of Microorganisms (GCM) 10K type strain sequencing project: providing services to taxonomists for standard genome sequencing and annotation.</title>
        <authorList>
            <consortium name="The Broad Institute Genomics Platform"/>
            <consortium name="The Broad Institute Genome Sequencing Center for Infectious Disease"/>
            <person name="Wu L."/>
            <person name="Ma J."/>
        </authorList>
    </citation>
    <scope>NUCLEOTIDE SEQUENCE [LARGE SCALE GENOMIC DNA]</scope>
    <source>
        <strain evidence="3">JCM 16898</strain>
    </source>
</reference>
<organism evidence="2 3">
    <name type="scientific">Amycolatopsis ultiminotia</name>
    <dbReference type="NCBI Taxonomy" id="543629"/>
    <lineage>
        <taxon>Bacteria</taxon>
        <taxon>Bacillati</taxon>
        <taxon>Actinomycetota</taxon>
        <taxon>Actinomycetes</taxon>
        <taxon>Pseudonocardiales</taxon>
        <taxon>Pseudonocardiaceae</taxon>
        <taxon>Amycolatopsis</taxon>
    </lineage>
</organism>
<sequence>MVADASVDGDVLVENPVPGGDRGSGGVRLLGRRAFSGGGSSDVDGAVLTRGRRTSCTPDPPVSP</sequence>
<accession>A0ABP6VCA4</accession>
<evidence type="ECO:0000256" key="1">
    <source>
        <dbReference type="SAM" id="MobiDB-lite"/>
    </source>
</evidence>
<keyword evidence="3" id="KW-1185">Reference proteome</keyword>